<dbReference type="NCBIfam" id="NF038094">
    <property type="entry name" value="CueP_fam"/>
    <property type="match status" value="1"/>
</dbReference>
<accession>A0A0A0BZ11</accession>
<evidence type="ECO:0000313" key="2">
    <source>
        <dbReference type="Proteomes" id="UP000054314"/>
    </source>
</evidence>
<comment type="caution">
    <text evidence="1">The sequence shown here is derived from an EMBL/GenBank/DDBJ whole genome shotgun (WGS) entry which is preliminary data.</text>
</comment>
<dbReference type="AlphaFoldDB" id="A0A0A0BZ11"/>
<dbReference type="InterPro" id="IPR047808">
    <property type="entry name" value="CueP-like"/>
</dbReference>
<gene>
    <name evidence="1" type="ORF">N869_00435</name>
</gene>
<proteinExistence type="predicted"/>
<sequence length="176" mass="18603">MALVALGALVLAGCSPTEEVDPLLQEHGLAGMDGRQIVEHLEATGQARPLPYGASVRETEVLLSEGEHEVAVPLPSGQHYVSIAPYVDVTHDCYYHSLATCQGELVEQPVEVTITSDDGEVLVQEQAVTHPNGFVGFWVPSGTAGTIEVTYEGMAGAVPFTTEDGDPTCITTLQVT</sequence>
<keyword evidence="2" id="KW-1185">Reference proteome</keyword>
<reference evidence="1 2" key="1">
    <citation type="submission" date="2013-08" db="EMBL/GenBank/DDBJ databases">
        <title>Genome sequencing of Cellulomonas bogoriensis 69B4.</title>
        <authorList>
            <person name="Chen F."/>
            <person name="Li Y."/>
            <person name="Wang G."/>
        </authorList>
    </citation>
    <scope>NUCLEOTIDE SEQUENCE [LARGE SCALE GENOMIC DNA]</scope>
    <source>
        <strain evidence="1 2">69B4</strain>
    </source>
</reference>
<evidence type="ECO:0000313" key="1">
    <source>
        <dbReference type="EMBL" id="KGM12937.1"/>
    </source>
</evidence>
<name>A0A0A0BZ11_9CELL</name>
<dbReference type="Proteomes" id="UP000054314">
    <property type="component" value="Unassembled WGS sequence"/>
</dbReference>
<dbReference type="Gene3D" id="2.60.40.3700">
    <property type="match status" value="1"/>
</dbReference>
<dbReference type="EMBL" id="AXCZ01000080">
    <property type="protein sequence ID" value="KGM12937.1"/>
    <property type="molecule type" value="Genomic_DNA"/>
</dbReference>
<dbReference type="Pfam" id="PF21172">
    <property type="entry name" value="CueP"/>
    <property type="match status" value="1"/>
</dbReference>
<organism evidence="1 2">
    <name type="scientific">Cellulomonas bogoriensis 69B4 = DSM 16987</name>
    <dbReference type="NCBI Taxonomy" id="1386082"/>
    <lineage>
        <taxon>Bacteria</taxon>
        <taxon>Bacillati</taxon>
        <taxon>Actinomycetota</taxon>
        <taxon>Actinomycetes</taxon>
        <taxon>Micrococcales</taxon>
        <taxon>Cellulomonadaceae</taxon>
        <taxon>Cellulomonas</taxon>
    </lineage>
</organism>
<protein>
    <submittedName>
        <fullName evidence="1">Uncharacterized protein</fullName>
    </submittedName>
</protein>